<organism evidence="1 2">
    <name type="scientific">Cupriavidus gilardii J11</name>
    <dbReference type="NCBI Taxonomy" id="936133"/>
    <lineage>
        <taxon>Bacteria</taxon>
        <taxon>Pseudomonadati</taxon>
        <taxon>Pseudomonadota</taxon>
        <taxon>Betaproteobacteria</taxon>
        <taxon>Burkholderiales</taxon>
        <taxon>Burkholderiaceae</taxon>
        <taxon>Cupriavidus</taxon>
    </lineage>
</organism>
<dbReference type="EMBL" id="VLJN01000034">
    <property type="protein sequence ID" value="TWG81786.1"/>
    <property type="molecule type" value="Genomic_DNA"/>
</dbReference>
<evidence type="ECO:0000313" key="2">
    <source>
        <dbReference type="Proteomes" id="UP000318141"/>
    </source>
</evidence>
<reference evidence="1 2" key="1">
    <citation type="submission" date="2019-07" db="EMBL/GenBank/DDBJ databases">
        <title>Genome sequencing of lignin-degrading bacterial isolates.</title>
        <authorList>
            <person name="Gladden J."/>
        </authorList>
    </citation>
    <scope>NUCLEOTIDE SEQUENCE [LARGE SCALE GENOMIC DNA]</scope>
    <source>
        <strain evidence="1 2">J11</strain>
    </source>
</reference>
<evidence type="ECO:0000313" key="1">
    <source>
        <dbReference type="EMBL" id="TWG81786.1"/>
    </source>
</evidence>
<dbReference type="Proteomes" id="UP000318141">
    <property type="component" value="Unassembled WGS sequence"/>
</dbReference>
<dbReference type="PANTHER" id="PTHR35802:SF1">
    <property type="entry name" value="PROTEASE SYNTHASE AND SPORULATION PROTEIN PAI 2"/>
    <property type="match status" value="1"/>
</dbReference>
<gene>
    <name evidence="1" type="ORF">L602_000400001050</name>
</gene>
<dbReference type="OrthoDB" id="9794948at2"/>
<keyword evidence="2" id="KW-1185">Reference proteome</keyword>
<protein>
    <submittedName>
        <fullName evidence="1">PaiB family negative transcriptional regulator</fullName>
    </submittedName>
</protein>
<proteinExistence type="predicted"/>
<comment type="caution">
    <text evidence="1">The sequence shown here is derived from an EMBL/GenBank/DDBJ whole genome shotgun (WGS) entry which is preliminary data.</text>
</comment>
<dbReference type="PIRSF" id="PIRSF010372">
    <property type="entry name" value="PaiB"/>
    <property type="match status" value="1"/>
</dbReference>
<dbReference type="InterPro" id="IPR007396">
    <property type="entry name" value="TR_PAI2-type"/>
</dbReference>
<dbReference type="Gene3D" id="2.30.110.10">
    <property type="entry name" value="Electron Transport, Fmn-binding Protein, Chain A"/>
    <property type="match status" value="1"/>
</dbReference>
<sequence length="208" mass="22742">MYQPAAFREDRLDAQHDLIRRHPLGWLVVQAADGLLADPVPFVLDAGRGPRGTLCAHLARANPQLAALRDAPECLVIFQGPQAYVSPSWYPSKQAGGKVVPTWNYAAVHVWGKPTPMDDPAWLRRQIGALTGQMESHRAQPWTVEEAPADFVEAMLRAVVGVEIPIDRIEGKWKASQNRPAADRAGVVQGLTADGEMAMARLVEERGG</sequence>
<name>A0A562B9C1_9BURK</name>
<dbReference type="PANTHER" id="PTHR35802">
    <property type="entry name" value="PROTEASE SYNTHASE AND SPORULATION PROTEIN PAI 2"/>
    <property type="match status" value="1"/>
</dbReference>
<accession>A0A562B9C1</accession>
<dbReference type="InterPro" id="IPR012349">
    <property type="entry name" value="Split_barrel_FMN-bd"/>
</dbReference>
<dbReference type="SUPFAM" id="SSF50475">
    <property type="entry name" value="FMN-binding split barrel"/>
    <property type="match status" value="1"/>
</dbReference>
<dbReference type="Pfam" id="PF04299">
    <property type="entry name" value="FMN_bind_2"/>
    <property type="match status" value="1"/>
</dbReference>
<dbReference type="AlphaFoldDB" id="A0A562B9C1"/>